<dbReference type="Pfam" id="PF11412">
    <property type="entry name" value="DsbD_N"/>
    <property type="match status" value="1"/>
</dbReference>
<dbReference type="InterPro" id="IPR017937">
    <property type="entry name" value="Thioredoxin_CS"/>
</dbReference>
<proteinExistence type="inferred from homology"/>
<dbReference type="PROSITE" id="PS51352">
    <property type="entry name" value="THIOREDOXIN_2"/>
    <property type="match status" value="1"/>
</dbReference>
<evidence type="ECO:0000256" key="14">
    <source>
        <dbReference type="ARBA" id="ARBA00023157"/>
    </source>
</evidence>
<dbReference type="GO" id="GO:0047134">
    <property type="term" value="F:protein-disulfide reductase [NAD(P)H] activity"/>
    <property type="evidence" value="ECO:0007669"/>
    <property type="project" value="UniProtKB-UniRule"/>
</dbReference>
<evidence type="ECO:0000256" key="18">
    <source>
        <dbReference type="HAMAP-Rule" id="MF_00399"/>
    </source>
</evidence>
<dbReference type="EC" id="1.8.1.8" evidence="18"/>
<keyword evidence="22" id="KW-1185">Reference proteome</keyword>
<comment type="catalytic activity">
    <reaction evidence="16 18">
        <text>[protein]-dithiol + NAD(+) = [protein]-disulfide + NADH + H(+)</text>
        <dbReference type="Rhea" id="RHEA:18749"/>
        <dbReference type="Rhea" id="RHEA-COMP:10593"/>
        <dbReference type="Rhea" id="RHEA-COMP:10594"/>
        <dbReference type="ChEBI" id="CHEBI:15378"/>
        <dbReference type="ChEBI" id="CHEBI:29950"/>
        <dbReference type="ChEBI" id="CHEBI:50058"/>
        <dbReference type="ChEBI" id="CHEBI:57540"/>
        <dbReference type="ChEBI" id="CHEBI:57945"/>
        <dbReference type="EC" id="1.8.1.8"/>
    </reaction>
</comment>
<evidence type="ECO:0000259" key="20">
    <source>
        <dbReference type="PROSITE" id="PS51352"/>
    </source>
</evidence>
<name>I3CHF7_9GAMM</name>
<dbReference type="InterPro" id="IPR028250">
    <property type="entry name" value="DsbDN"/>
</dbReference>
<keyword evidence="8 18" id="KW-0201">Cytochrome c-type biogenesis</keyword>
<dbReference type="Gene3D" id="2.60.40.1250">
    <property type="entry name" value="Thiol:disulfide interchange protein DsbD, N-terminal domain"/>
    <property type="match status" value="1"/>
</dbReference>
<evidence type="ECO:0000256" key="13">
    <source>
        <dbReference type="ARBA" id="ARBA00023136"/>
    </source>
</evidence>
<evidence type="ECO:0000256" key="2">
    <source>
        <dbReference type="ARBA" id="ARBA00007241"/>
    </source>
</evidence>
<feature type="transmembrane region" description="Helical" evidence="18">
    <location>
        <begin position="387"/>
        <end position="409"/>
    </location>
</feature>
<feature type="transmembrane region" description="Helical" evidence="18">
    <location>
        <begin position="228"/>
        <end position="255"/>
    </location>
</feature>
<feature type="transmembrane region" description="Helical" evidence="18">
    <location>
        <begin position="421"/>
        <end position="443"/>
    </location>
</feature>
<dbReference type="CDD" id="cd02953">
    <property type="entry name" value="DsbDgamma"/>
    <property type="match status" value="1"/>
</dbReference>
<keyword evidence="14 18" id="KW-1015">Disulfide bond</keyword>
<dbReference type="Pfam" id="PF13899">
    <property type="entry name" value="Thioredoxin_7"/>
    <property type="match status" value="1"/>
</dbReference>
<feature type="disulfide bond" description="Redox-active" evidence="18">
    <location>
        <begin position="247"/>
        <end position="369"/>
    </location>
</feature>
<dbReference type="AlphaFoldDB" id="I3CHF7"/>
<evidence type="ECO:0000256" key="15">
    <source>
        <dbReference type="ARBA" id="ARBA00023284"/>
    </source>
</evidence>
<keyword evidence="11 18" id="KW-0560">Oxidoreductase</keyword>
<gene>
    <name evidence="18" type="primary">dsbD</name>
    <name evidence="21" type="ORF">BegalDRAFT_2188</name>
</gene>
<evidence type="ECO:0000256" key="19">
    <source>
        <dbReference type="SAM" id="MobiDB-lite"/>
    </source>
</evidence>
<evidence type="ECO:0000256" key="17">
    <source>
        <dbReference type="ARBA" id="ARBA00047804"/>
    </source>
</evidence>
<keyword evidence="15 18" id="KW-0676">Redox-active center</keyword>
<sequence>MGIAFATPPNLTDMLQSGRHGNQSLEDNGLQPLANTIPPATTTTAETTAQQAPVNVEDEFLDPEKAFFLSTQVIDAQTVQVTWLVAEGYYLYENKMQFSADNAKIQKIILPSSQMKDDPLFGNVQVFEQPEVVATIIFGAVQTETIVLTVHYQGCASAGLCYPPMAKTITLTMPHTNASSVPPVSSEVSALPIENNLVQPAVVPATTPAPVLISEQDAIAQALMQDNIFYTLLLFFGFGLLLAFTPCVFPMIPILSSIIVGQGKQLSTYSAFSLSLVYVLSMALTYTVAGVFAGLVGENLQASFQEPIVIIVFSLIFLALALSMFGFYNLQMPNVLQSKLTDVSNQQKGGTWIGVAIMGFLSALIVGPCVAAPLAGILIYISQTKDAVFGGMALFSLSLGMGVPLLLIGTSAGRFLPKAGLWMETVKQVFGVLLLAVAWWLLARLLPDFVVLMGWATLFIVSAVYMGVLEPLQVGVSHWRRLWKGVGAVLFIYGILLIITASQGGKAVLYPLQLLGNAANGETVKTELTFQKVKGLEGLNQAIARAKQAGKAVMLDFYADWCVACKEMEVFTFTNQQVQQQLQSFVLLQVDVTANDEQDKALYKHFGIFGPPAIMFYNTQGIEQIAYRVVGFTSADKFSQHIATFQQSL</sequence>
<keyword evidence="6 18" id="KW-0812">Transmembrane</keyword>
<evidence type="ECO:0000256" key="10">
    <source>
        <dbReference type="ARBA" id="ARBA00022989"/>
    </source>
</evidence>
<dbReference type="Pfam" id="PF02683">
    <property type="entry name" value="DsbD_TM"/>
    <property type="match status" value="1"/>
</dbReference>
<keyword evidence="12 18" id="KW-0520">NAD</keyword>
<protein>
    <recommendedName>
        <fullName evidence="18">Thiol:disulfide interchange protein DsbD</fullName>
        <ecNumber evidence="18">1.8.1.8</ecNumber>
    </recommendedName>
    <alternativeName>
        <fullName evidence="18">Protein-disulfide reductase</fullName>
        <shortName evidence="18">Disulfide reductase</shortName>
    </alternativeName>
</protein>
<dbReference type="STRING" id="395493.BegalDRAFT_2188"/>
<feature type="compositionally biased region" description="Polar residues" evidence="19">
    <location>
        <begin position="9"/>
        <end position="26"/>
    </location>
</feature>
<keyword evidence="3 18" id="KW-0813">Transport</keyword>
<evidence type="ECO:0000313" key="22">
    <source>
        <dbReference type="Proteomes" id="UP000005744"/>
    </source>
</evidence>
<evidence type="ECO:0000256" key="7">
    <source>
        <dbReference type="ARBA" id="ARBA00022729"/>
    </source>
</evidence>
<dbReference type="PROSITE" id="PS00194">
    <property type="entry name" value="THIOREDOXIN_1"/>
    <property type="match status" value="1"/>
</dbReference>
<dbReference type="HOGENOM" id="CLU_014657_3_0_6"/>
<reference evidence="21 22" key="1">
    <citation type="submission" date="2011-11" db="EMBL/GenBank/DDBJ databases">
        <title>Improved High-Quality Draft sequence of Beggiatoa alba B18lD.</title>
        <authorList>
            <consortium name="US DOE Joint Genome Institute"/>
            <person name="Lucas S."/>
            <person name="Han J."/>
            <person name="Lapidus A."/>
            <person name="Cheng J.-F."/>
            <person name="Goodwin L."/>
            <person name="Pitluck S."/>
            <person name="Peters L."/>
            <person name="Mikhailova N."/>
            <person name="Held B."/>
            <person name="Detter J.C."/>
            <person name="Han C."/>
            <person name="Tapia R."/>
            <person name="Land M."/>
            <person name="Hauser L."/>
            <person name="Kyrpides N."/>
            <person name="Ivanova N."/>
            <person name="Pagani I."/>
            <person name="Samuel K."/>
            <person name="Teske A."/>
            <person name="Mueller J."/>
            <person name="Woyke T."/>
        </authorList>
    </citation>
    <scope>NUCLEOTIDE SEQUENCE [LARGE SCALE GENOMIC DNA]</scope>
    <source>
        <strain evidence="21 22">B18LD</strain>
    </source>
</reference>
<evidence type="ECO:0000256" key="3">
    <source>
        <dbReference type="ARBA" id="ARBA00022448"/>
    </source>
</evidence>
<dbReference type="GO" id="GO:0045454">
    <property type="term" value="P:cell redox homeostasis"/>
    <property type="evidence" value="ECO:0007669"/>
    <property type="project" value="TreeGrafter"/>
</dbReference>
<dbReference type="Proteomes" id="UP000005744">
    <property type="component" value="Unassembled WGS sequence"/>
</dbReference>
<evidence type="ECO:0000256" key="11">
    <source>
        <dbReference type="ARBA" id="ARBA00023002"/>
    </source>
</evidence>
<evidence type="ECO:0000256" key="4">
    <source>
        <dbReference type="ARBA" id="ARBA00022475"/>
    </source>
</evidence>
<keyword evidence="5 18" id="KW-0997">Cell inner membrane</keyword>
<evidence type="ECO:0000256" key="8">
    <source>
        <dbReference type="ARBA" id="ARBA00022748"/>
    </source>
</evidence>
<evidence type="ECO:0000313" key="21">
    <source>
        <dbReference type="EMBL" id="EIJ43050.1"/>
    </source>
</evidence>
<dbReference type="NCBIfam" id="NF001419">
    <property type="entry name" value="PRK00293.1"/>
    <property type="match status" value="1"/>
</dbReference>
<dbReference type="InterPro" id="IPR035671">
    <property type="entry name" value="DsbD_gamma"/>
</dbReference>
<evidence type="ECO:0000256" key="1">
    <source>
        <dbReference type="ARBA" id="ARBA00004429"/>
    </source>
</evidence>
<comment type="catalytic activity">
    <reaction evidence="17 18">
        <text>[protein]-dithiol + NADP(+) = [protein]-disulfide + NADPH + H(+)</text>
        <dbReference type="Rhea" id="RHEA:18753"/>
        <dbReference type="Rhea" id="RHEA-COMP:10593"/>
        <dbReference type="Rhea" id="RHEA-COMP:10594"/>
        <dbReference type="ChEBI" id="CHEBI:15378"/>
        <dbReference type="ChEBI" id="CHEBI:29950"/>
        <dbReference type="ChEBI" id="CHEBI:50058"/>
        <dbReference type="ChEBI" id="CHEBI:57783"/>
        <dbReference type="ChEBI" id="CHEBI:58349"/>
        <dbReference type="EC" id="1.8.1.8"/>
    </reaction>
</comment>
<evidence type="ECO:0000256" key="16">
    <source>
        <dbReference type="ARBA" id="ARBA00047388"/>
    </source>
</evidence>
<feature type="region of interest" description="Disordered" evidence="19">
    <location>
        <begin position="1"/>
        <end position="39"/>
    </location>
</feature>
<organism evidence="21 22">
    <name type="scientific">Beggiatoa alba B18LD</name>
    <dbReference type="NCBI Taxonomy" id="395493"/>
    <lineage>
        <taxon>Bacteria</taxon>
        <taxon>Pseudomonadati</taxon>
        <taxon>Pseudomonadota</taxon>
        <taxon>Gammaproteobacteria</taxon>
        <taxon>Thiotrichales</taxon>
        <taxon>Thiotrichaceae</taxon>
        <taxon>Beggiatoa</taxon>
    </lineage>
</organism>
<evidence type="ECO:0000256" key="5">
    <source>
        <dbReference type="ARBA" id="ARBA00022519"/>
    </source>
</evidence>
<dbReference type="Gene3D" id="3.40.30.10">
    <property type="entry name" value="Glutaredoxin"/>
    <property type="match status" value="1"/>
</dbReference>
<dbReference type="InterPro" id="IPR013766">
    <property type="entry name" value="Thioredoxin_domain"/>
</dbReference>
<feature type="transmembrane region" description="Helical" evidence="18">
    <location>
        <begin position="351"/>
        <end position="381"/>
    </location>
</feature>
<dbReference type="InterPro" id="IPR036249">
    <property type="entry name" value="Thioredoxin-like_sf"/>
</dbReference>
<dbReference type="GO" id="GO:0017004">
    <property type="term" value="P:cytochrome complex assembly"/>
    <property type="evidence" value="ECO:0007669"/>
    <property type="project" value="UniProtKB-UniRule"/>
</dbReference>
<feature type="transmembrane region" description="Helical" evidence="18">
    <location>
        <begin position="276"/>
        <end position="296"/>
    </location>
</feature>
<dbReference type="SUPFAM" id="SSF74863">
    <property type="entry name" value="Thiol:disulfide interchange protein DsbD, N-terminal domain (DsbD-alpha)"/>
    <property type="match status" value="1"/>
</dbReference>
<feature type="transmembrane region" description="Helical" evidence="18">
    <location>
        <begin position="481"/>
        <end position="501"/>
    </location>
</feature>
<comment type="function">
    <text evidence="18">Required to facilitate the formation of correct disulfide bonds in some periplasmic proteins and for the assembly of the periplasmic c-type cytochromes. Acts by transferring electrons from cytoplasmic thioredoxin to the periplasm. This transfer involves a cascade of disulfide bond formation and reduction steps.</text>
</comment>
<dbReference type="HAMAP" id="MF_00399">
    <property type="entry name" value="DbsD"/>
    <property type="match status" value="1"/>
</dbReference>
<dbReference type="SUPFAM" id="SSF52833">
    <property type="entry name" value="Thioredoxin-like"/>
    <property type="match status" value="1"/>
</dbReference>
<accession>I3CHF7</accession>
<keyword evidence="7" id="KW-0732">Signal</keyword>
<dbReference type="PANTHER" id="PTHR32234">
    <property type="entry name" value="THIOL:DISULFIDE INTERCHANGE PROTEIN DSBD"/>
    <property type="match status" value="1"/>
</dbReference>
<dbReference type="eggNOG" id="COG4232">
    <property type="taxonomic scope" value="Bacteria"/>
</dbReference>
<dbReference type="EMBL" id="JH600070">
    <property type="protein sequence ID" value="EIJ43050.1"/>
    <property type="molecule type" value="Genomic_DNA"/>
</dbReference>
<keyword evidence="13 18" id="KW-0472">Membrane</keyword>
<feature type="disulfide bond" description="Redox-active" evidence="18">
    <location>
        <begin position="562"/>
        <end position="565"/>
    </location>
</feature>
<dbReference type="InterPro" id="IPR003834">
    <property type="entry name" value="Cyt_c_assmbl_TM_dom"/>
</dbReference>
<evidence type="ECO:0000256" key="12">
    <source>
        <dbReference type="ARBA" id="ARBA00023027"/>
    </source>
</evidence>
<evidence type="ECO:0000256" key="9">
    <source>
        <dbReference type="ARBA" id="ARBA00022982"/>
    </source>
</evidence>
<comment type="similarity">
    <text evidence="2 18">Belongs to the thioredoxin family. DsbD subfamily.</text>
</comment>
<evidence type="ECO:0000256" key="6">
    <source>
        <dbReference type="ARBA" id="ARBA00022692"/>
    </source>
</evidence>
<dbReference type="GO" id="GO:0009055">
    <property type="term" value="F:electron transfer activity"/>
    <property type="evidence" value="ECO:0007669"/>
    <property type="project" value="UniProtKB-UniRule"/>
</dbReference>
<feature type="domain" description="Thioredoxin" evidence="20">
    <location>
        <begin position="501"/>
        <end position="647"/>
    </location>
</feature>
<keyword evidence="10 18" id="KW-1133">Transmembrane helix</keyword>
<dbReference type="InterPro" id="IPR022910">
    <property type="entry name" value="Thiol_diS_interchange_DbsD"/>
</dbReference>
<feature type="transmembrane region" description="Helical" evidence="18">
    <location>
        <begin position="449"/>
        <end position="469"/>
    </location>
</feature>
<keyword evidence="9 18" id="KW-0249">Electron transport</keyword>
<comment type="subcellular location">
    <subcellularLocation>
        <location evidence="1 18">Cell inner membrane</location>
        <topology evidence="1 18">Multi-pass membrane protein</topology>
    </subcellularLocation>
</comment>
<keyword evidence="4 18" id="KW-1003">Cell membrane</keyword>
<dbReference type="GO" id="GO:0005886">
    <property type="term" value="C:plasma membrane"/>
    <property type="evidence" value="ECO:0007669"/>
    <property type="project" value="UniProtKB-SubCell"/>
</dbReference>
<dbReference type="InterPro" id="IPR036929">
    <property type="entry name" value="DsbDN_sf"/>
</dbReference>
<feature type="disulfide bond" description="Redox-active" evidence="18">
    <location>
        <begin position="155"/>
        <end position="161"/>
    </location>
</feature>
<feature type="transmembrane region" description="Helical" evidence="18">
    <location>
        <begin position="308"/>
        <end position="330"/>
    </location>
</feature>
<dbReference type="PANTHER" id="PTHR32234:SF0">
    <property type="entry name" value="THIOL:DISULFIDE INTERCHANGE PROTEIN DSBD"/>
    <property type="match status" value="1"/>
</dbReference>